<proteinExistence type="predicted"/>
<protein>
    <submittedName>
        <fullName evidence="1">Uncharacterized protein</fullName>
    </submittedName>
</protein>
<keyword evidence="2" id="KW-1185">Reference proteome</keyword>
<dbReference type="Proteomes" id="UP000438167">
    <property type="component" value="Segment"/>
</dbReference>
<name>A0A6B9J9X4_9CAUD</name>
<dbReference type="RefSeq" id="YP_009885997.1">
    <property type="nucleotide sequence ID" value="NC_049489.1"/>
</dbReference>
<organism evidence="1 2">
    <name type="scientific">Arthrobacter phage DrYang</name>
    <dbReference type="NCBI Taxonomy" id="2686080"/>
    <lineage>
        <taxon>Viruses</taxon>
        <taxon>Duplodnaviria</taxon>
        <taxon>Heunggongvirae</taxon>
        <taxon>Uroviricota</taxon>
        <taxon>Caudoviricetes</taxon>
        <taxon>Klausavirus</taxon>
        <taxon>Klausavirus dryang</taxon>
    </lineage>
</organism>
<evidence type="ECO:0000313" key="1">
    <source>
        <dbReference type="EMBL" id="QGZ17174.1"/>
    </source>
</evidence>
<gene>
    <name evidence="1" type="primary">75</name>
    <name evidence="1" type="ORF">SEA_DRYANG_75</name>
</gene>
<accession>A0A6B9J9X4</accession>
<dbReference type="GeneID" id="55815403"/>
<evidence type="ECO:0000313" key="2">
    <source>
        <dbReference type="Proteomes" id="UP000438167"/>
    </source>
</evidence>
<reference evidence="1 2" key="1">
    <citation type="submission" date="2019-11" db="EMBL/GenBank/DDBJ databases">
        <authorList>
            <person name="Donovan J."/>
            <person name="Schaffer R."/>
            <person name="Bae M.S."/>
            <person name="Gitobu P.N."/>
            <person name="Guan P."/>
            <person name="Olavarrieta M.P."/>
            <person name="Perez Cortez K."/>
            <person name="Tozier F.G."/>
            <person name="Vasilopoulos H."/>
            <person name="Zhang S."/>
            <person name="Kapinos A."/>
            <person name="Freise A.C."/>
            <person name="Moberg-Parker J."/>
            <person name="Garlena R.A."/>
            <person name="Russell D.A."/>
            <person name="Pope W.H."/>
            <person name="Jacobs-Sera D."/>
            <person name="Hatfull G.F."/>
        </authorList>
    </citation>
    <scope>NUCLEOTIDE SEQUENCE [LARGE SCALE GENOMIC DNA]</scope>
</reference>
<dbReference type="KEGG" id="vg:55815403"/>
<dbReference type="EMBL" id="MN703411">
    <property type="protein sequence ID" value="QGZ17174.1"/>
    <property type="molecule type" value="Genomic_DNA"/>
</dbReference>
<sequence length="199" mass="22343">MNVRDFDPRPAGDVVPDPFVEGTTNRWMPFDPIQAATAYHAARAWAYYQQVDAEPGNVNAAALLVTEYHVASLYYALCTSSASPKALTGFNKGMRERPETLRHNIRHILGYVGVDPRDIAPFKSRERIQRETLEKLHQDLIYHAAHEGEAVEVRGPHGWYDVAPVIMGALYPDARKGDPAHLPEIRAKLTKTTEQEPTE</sequence>